<dbReference type="EMBL" id="JH993057">
    <property type="protein sequence ID" value="EKX37566.1"/>
    <property type="molecule type" value="Genomic_DNA"/>
</dbReference>
<organism evidence="5">
    <name type="scientific">Guillardia theta (strain CCMP2712)</name>
    <name type="common">Cryptophyte</name>
    <dbReference type="NCBI Taxonomy" id="905079"/>
    <lineage>
        <taxon>Eukaryota</taxon>
        <taxon>Cryptophyceae</taxon>
        <taxon>Pyrenomonadales</taxon>
        <taxon>Geminigeraceae</taxon>
        <taxon>Guillardia</taxon>
    </lineage>
</organism>
<dbReference type="GeneID" id="17294375"/>
<keyword evidence="1" id="KW-0479">Metal-binding</keyword>
<evidence type="ECO:0000256" key="2">
    <source>
        <dbReference type="ARBA" id="ARBA00022737"/>
    </source>
</evidence>
<dbReference type="PROSITE" id="PS50222">
    <property type="entry name" value="EF_HAND_2"/>
    <property type="match status" value="4"/>
</dbReference>
<dbReference type="InterPro" id="IPR051581">
    <property type="entry name" value="Ca-bind"/>
</dbReference>
<accession>L1IMS3</accession>
<dbReference type="InterPro" id="IPR018247">
    <property type="entry name" value="EF_Hand_1_Ca_BS"/>
</dbReference>
<dbReference type="OrthoDB" id="343296at2759"/>
<dbReference type="HOGENOM" id="CLU_620334_0_0_1"/>
<reference evidence="7" key="2">
    <citation type="submission" date="2012-11" db="EMBL/GenBank/DDBJ databases">
        <authorList>
            <person name="Kuo A."/>
            <person name="Curtis B.A."/>
            <person name="Tanifuji G."/>
            <person name="Burki F."/>
            <person name="Gruber A."/>
            <person name="Irimia M."/>
            <person name="Maruyama S."/>
            <person name="Arias M.C."/>
            <person name="Ball S.G."/>
            <person name="Gile G.H."/>
            <person name="Hirakawa Y."/>
            <person name="Hopkins J.F."/>
            <person name="Rensing S.A."/>
            <person name="Schmutz J."/>
            <person name="Symeonidi A."/>
            <person name="Elias M."/>
            <person name="Eveleigh R.J."/>
            <person name="Herman E.K."/>
            <person name="Klute M.J."/>
            <person name="Nakayama T."/>
            <person name="Obornik M."/>
            <person name="Reyes-Prieto A."/>
            <person name="Armbrust E.V."/>
            <person name="Aves S.J."/>
            <person name="Beiko R.G."/>
            <person name="Coutinho P."/>
            <person name="Dacks J.B."/>
            <person name="Durnford D.G."/>
            <person name="Fast N.M."/>
            <person name="Green B.R."/>
            <person name="Grisdale C."/>
            <person name="Hempe F."/>
            <person name="Henrissat B."/>
            <person name="Hoppner M.P."/>
            <person name="Ishida K.-I."/>
            <person name="Kim E."/>
            <person name="Koreny L."/>
            <person name="Kroth P.G."/>
            <person name="Liu Y."/>
            <person name="Malik S.-B."/>
            <person name="Maier U.G."/>
            <person name="McRose D."/>
            <person name="Mock T."/>
            <person name="Neilson J.A."/>
            <person name="Onodera N.T."/>
            <person name="Poole A.M."/>
            <person name="Pritham E.J."/>
            <person name="Richards T.A."/>
            <person name="Rocap G."/>
            <person name="Roy S.W."/>
            <person name="Sarai C."/>
            <person name="Schaack S."/>
            <person name="Shirato S."/>
            <person name="Slamovits C.H."/>
            <person name="Spencer D.F."/>
            <person name="Suzuki S."/>
            <person name="Worden A.Z."/>
            <person name="Zauner S."/>
            <person name="Barry K."/>
            <person name="Bell C."/>
            <person name="Bharti A.K."/>
            <person name="Crow J.A."/>
            <person name="Grimwood J."/>
            <person name="Kramer R."/>
            <person name="Lindquist E."/>
            <person name="Lucas S."/>
            <person name="Salamov A."/>
            <person name="McFadden G.I."/>
            <person name="Lane C.E."/>
            <person name="Keeling P.J."/>
            <person name="Gray M.W."/>
            <person name="Grigoriev I.V."/>
            <person name="Archibald J.M."/>
        </authorList>
    </citation>
    <scope>NUCLEOTIDE SEQUENCE</scope>
    <source>
        <strain evidence="7">CCMP2712</strain>
    </source>
</reference>
<gene>
    <name evidence="5" type="ORF">GUITHDRAFT_116206</name>
</gene>
<keyword evidence="2" id="KW-0677">Repeat</keyword>
<dbReference type="SUPFAM" id="SSF47473">
    <property type="entry name" value="EF-hand"/>
    <property type="match status" value="2"/>
</dbReference>
<dbReference type="Proteomes" id="UP000011087">
    <property type="component" value="Unassembled WGS sequence"/>
</dbReference>
<reference evidence="5 7" key="1">
    <citation type="journal article" date="2012" name="Nature">
        <title>Algal genomes reveal evolutionary mosaicism and the fate of nucleomorphs.</title>
        <authorList>
            <consortium name="DOE Joint Genome Institute"/>
            <person name="Curtis B.A."/>
            <person name="Tanifuji G."/>
            <person name="Burki F."/>
            <person name="Gruber A."/>
            <person name="Irimia M."/>
            <person name="Maruyama S."/>
            <person name="Arias M.C."/>
            <person name="Ball S.G."/>
            <person name="Gile G.H."/>
            <person name="Hirakawa Y."/>
            <person name="Hopkins J.F."/>
            <person name="Kuo A."/>
            <person name="Rensing S.A."/>
            <person name="Schmutz J."/>
            <person name="Symeonidi A."/>
            <person name="Elias M."/>
            <person name="Eveleigh R.J."/>
            <person name="Herman E.K."/>
            <person name="Klute M.J."/>
            <person name="Nakayama T."/>
            <person name="Obornik M."/>
            <person name="Reyes-Prieto A."/>
            <person name="Armbrust E.V."/>
            <person name="Aves S.J."/>
            <person name="Beiko R.G."/>
            <person name="Coutinho P."/>
            <person name="Dacks J.B."/>
            <person name="Durnford D.G."/>
            <person name="Fast N.M."/>
            <person name="Green B.R."/>
            <person name="Grisdale C.J."/>
            <person name="Hempel F."/>
            <person name="Henrissat B."/>
            <person name="Hoppner M.P."/>
            <person name="Ishida K."/>
            <person name="Kim E."/>
            <person name="Koreny L."/>
            <person name="Kroth P.G."/>
            <person name="Liu Y."/>
            <person name="Malik S.B."/>
            <person name="Maier U.G."/>
            <person name="McRose D."/>
            <person name="Mock T."/>
            <person name="Neilson J.A."/>
            <person name="Onodera N.T."/>
            <person name="Poole A.M."/>
            <person name="Pritham E.J."/>
            <person name="Richards T.A."/>
            <person name="Rocap G."/>
            <person name="Roy S.W."/>
            <person name="Sarai C."/>
            <person name="Schaack S."/>
            <person name="Shirato S."/>
            <person name="Slamovits C.H."/>
            <person name="Spencer D.F."/>
            <person name="Suzuki S."/>
            <person name="Worden A.Z."/>
            <person name="Zauner S."/>
            <person name="Barry K."/>
            <person name="Bell C."/>
            <person name="Bharti A.K."/>
            <person name="Crow J.A."/>
            <person name="Grimwood J."/>
            <person name="Kramer R."/>
            <person name="Lindquist E."/>
            <person name="Lucas S."/>
            <person name="Salamov A."/>
            <person name="McFadden G.I."/>
            <person name="Lane C.E."/>
            <person name="Keeling P.J."/>
            <person name="Gray M.W."/>
            <person name="Grigoriev I.V."/>
            <person name="Archibald J.M."/>
        </authorList>
    </citation>
    <scope>NUCLEOTIDE SEQUENCE</scope>
    <source>
        <strain evidence="5 7">CCMP2712</strain>
    </source>
</reference>
<evidence type="ECO:0000313" key="7">
    <source>
        <dbReference type="Proteomes" id="UP000011087"/>
    </source>
</evidence>
<dbReference type="Pfam" id="PF13202">
    <property type="entry name" value="EF-hand_5"/>
    <property type="match status" value="1"/>
</dbReference>
<evidence type="ECO:0000313" key="5">
    <source>
        <dbReference type="EMBL" id="EKX37566.1"/>
    </source>
</evidence>
<keyword evidence="7" id="KW-1185">Reference proteome</keyword>
<dbReference type="Gene3D" id="1.10.238.10">
    <property type="entry name" value="EF-hand"/>
    <property type="match status" value="3"/>
</dbReference>
<dbReference type="AlphaFoldDB" id="L1IMS3"/>
<sequence>MDDQLFDQIDKNQDGLLSLEEIQEALSNPDIPEQTIKALFETFDANEDGFISREEAMKKLVQVPAGKEKLVEEFKVLDLNGDGVLTFDEFYEGMKDQMTAEEIESIYRQLDKDNDESITLDEFIMSQIFMCHNNIKTSQENIDRSRACLTEVMRNLTQSDKMETCVNMLQEARKQHLVLTWPSKKRAHKRSPLTEYKNLINSIFEEFSKGSQVLDRLGGVQALAKLGKYVDVADFSKLVAGVGAESDLAVGKEHFLQITFKLLAKEVKSKSQSRLTSLSKPKNKTGELTVEDYLNQVAEENKQRQEGSFSSNAMKVKKKSSLNRNNSIVTSCPIQYEFKRLDVNGDGVLSYDELFEGLKHRMEQDDLAELFDYMDANGDGMVTMEEFCEAKSKIDQNKPKLIF</sequence>
<dbReference type="RefSeq" id="XP_005824546.1">
    <property type="nucleotide sequence ID" value="XM_005824489.1"/>
</dbReference>
<feature type="domain" description="EF-hand" evidence="4">
    <location>
        <begin position="65"/>
        <end position="100"/>
    </location>
</feature>
<dbReference type="SMART" id="SM00054">
    <property type="entry name" value="EFh"/>
    <property type="match status" value="6"/>
</dbReference>
<dbReference type="PaxDb" id="55529-EKX37566"/>
<feature type="domain" description="EF-hand" evidence="4">
    <location>
        <begin position="1"/>
        <end position="32"/>
    </location>
</feature>
<dbReference type="KEGG" id="gtt:GUITHDRAFT_116206"/>
<evidence type="ECO:0000259" key="4">
    <source>
        <dbReference type="PROSITE" id="PS50222"/>
    </source>
</evidence>
<dbReference type="PROSITE" id="PS00018">
    <property type="entry name" value="EF_HAND_1"/>
    <property type="match status" value="2"/>
</dbReference>
<dbReference type="GO" id="GO:0005509">
    <property type="term" value="F:calcium ion binding"/>
    <property type="evidence" value="ECO:0007669"/>
    <property type="project" value="InterPro"/>
</dbReference>
<dbReference type="STRING" id="905079.L1IMS3"/>
<feature type="domain" description="EF-hand" evidence="4">
    <location>
        <begin position="362"/>
        <end position="397"/>
    </location>
</feature>
<dbReference type="Pfam" id="PF13499">
    <property type="entry name" value="EF-hand_7"/>
    <property type="match status" value="2"/>
</dbReference>
<dbReference type="PANTHER" id="PTHR34524:SF6">
    <property type="entry name" value="CALCYPHOSINE LIKE"/>
    <property type="match status" value="1"/>
</dbReference>
<dbReference type="PANTHER" id="PTHR34524">
    <property type="entry name" value="CALCYPHOSIN"/>
    <property type="match status" value="1"/>
</dbReference>
<keyword evidence="3" id="KW-0106">Calcium</keyword>
<evidence type="ECO:0000313" key="6">
    <source>
        <dbReference type="EnsemblProtists" id="EKX37566"/>
    </source>
</evidence>
<evidence type="ECO:0000256" key="1">
    <source>
        <dbReference type="ARBA" id="ARBA00022723"/>
    </source>
</evidence>
<reference evidence="6" key="3">
    <citation type="submission" date="2016-03" db="UniProtKB">
        <authorList>
            <consortium name="EnsemblProtists"/>
        </authorList>
    </citation>
    <scope>IDENTIFICATION</scope>
</reference>
<evidence type="ECO:0000256" key="3">
    <source>
        <dbReference type="ARBA" id="ARBA00022837"/>
    </source>
</evidence>
<feature type="domain" description="EF-hand" evidence="4">
    <location>
        <begin position="101"/>
        <end position="133"/>
    </location>
</feature>
<proteinExistence type="predicted"/>
<name>L1IMS3_GUITC</name>
<dbReference type="EnsemblProtists" id="EKX37566">
    <property type="protein sequence ID" value="EKX37566"/>
    <property type="gene ID" value="GUITHDRAFT_116206"/>
</dbReference>
<dbReference type="InterPro" id="IPR011992">
    <property type="entry name" value="EF-hand-dom_pair"/>
</dbReference>
<dbReference type="InterPro" id="IPR002048">
    <property type="entry name" value="EF_hand_dom"/>
</dbReference>
<dbReference type="CDD" id="cd00051">
    <property type="entry name" value="EFh"/>
    <property type="match status" value="2"/>
</dbReference>
<protein>
    <recommendedName>
        <fullName evidence="4">EF-hand domain-containing protein</fullName>
    </recommendedName>
</protein>